<dbReference type="SUPFAM" id="SSF56219">
    <property type="entry name" value="DNase I-like"/>
    <property type="match status" value="1"/>
</dbReference>
<comment type="cofactor">
    <cofactor evidence="1">
        <name>Mg(2+)</name>
        <dbReference type="ChEBI" id="CHEBI:18420"/>
    </cofactor>
</comment>
<accession>A0A8T0MW50</accession>
<dbReference type="EMBL" id="CM029054">
    <property type="protein sequence ID" value="KAG2539779.1"/>
    <property type="molecule type" value="Genomic_DNA"/>
</dbReference>
<dbReference type="AlphaFoldDB" id="A0A8T0MW50"/>
<evidence type="ECO:0000313" key="8">
    <source>
        <dbReference type="Proteomes" id="UP000823388"/>
    </source>
</evidence>
<proteinExistence type="inferred from homology"/>
<organism evidence="7 8">
    <name type="scientific">Panicum virgatum</name>
    <name type="common">Blackwell switchgrass</name>
    <dbReference type="NCBI Taxonomy" id="38727"/>
    <lineage>
        <taxon>Eukaryota</taxon>
        <taxon>Viridiplantae</taxon>
        <taxon>Streptophyta</taxon>
        <taxon>Embryophyta</taxon>
        <taxon>Tracheophyta</taxon>
        <taxon>Spermatophyta</taxon>
        <taxon>Magnoliopsida</taxon>
        <taxon>Liliopsida</taxon>
        <taxon>Poales</taxon>
        <taxon>Poaceae</taxon>
        <taxon>PACMAD clade</taxon>
        <taxon>Panicoideae</taxon>
        <taxon>Panicodae</taxon>
        <taxon>Paniceae</taxon>
        <taxon>Panicinae</taxon>
        <taxon>Panicum</taxon>
        <taxon>Panicum sect. Hiantes</taxon>
    </lineage>
</organism>
<dbReference type="PANTHER" id="PTHR22748">
    <property type="entry name" value="AP ENDONUCLEASE"/>
    <property type="match status" value="1"/>
</dbReference>
<reference evidence="7" key="1">
    <citation type="submission" date="2020-05" db="EMBL/GenBank/DDBJ databases">
        <title>WGS assembly of Panicum virgatum.</title>
        <authorList>
            <person name="Lovell J.T."/>
            <person name="Jenkins J."/>
            <person name="Shu S."/>
            <person name="Juenger T.E."/>
            <person name="Schmutz J."/>
        </authorList>
    </citation>
    <scope>NUCLEOTIDE SEQUENCE</scope>
    <source>
        <strain evidence="7">AP13</strain>
    </source>
</reference>
<dbReference type="GO" id="GO:0046872">
    <property type="term" value="F:metal ion binding"/>
    <property type="evidence" value="ECO:0007669"/>
    <property type="project" value="UniProtKB-KW"/>
</dbReference>
<dbReference type="Proteomes" id="UP000823388">
    <property type="component" value="Chromosome 9N"/>
</dbReference>
<dbReference type="GO" id="GO:0008081">
    <property type="term" value="F:phosphoric diester hydrolase activity"/>
    <property type="evidence" value="ECO:0007669"/>
    <property type="project" value="TreeGrafter"/>
</dbReference>
<comment type="similarity">
    <text evidence="2">Belongs to the DNA repair enzymes AP/ExoA family.</text>
</comment>
<protein>
    <recommendedName>
        <fullName evidence="6">Endonuclease/exonuclease/phosphatase domain-containing protein</fullName>
    </recommendedName>
</protein>
<sequence>MAASDIDTVCWNVRGLNSAKRCLAVHEMIASTSCHITCLQETKLQSLDSTLARFLGAYRLNQFTYKPAHGTKGGILALWNDNALDLQNIQIGRYSITATLTMCYSAASFVLTTIYGPSRRVEKENFLQHLRQIKPAPGTKWIVMGDFNIIYKARDKNNRNLNLRLTRRFRVALDYCELNEIHLQN</sequence>
<dbReference type="GO" id="GO:0003906">
    <property type="term" value="F:DNA-(apurinic or apyrimidinic site) endonuclease activity"/>
    <property type="evidence" value="ECO:0007669"/>
    <property type="project" value="TreeGrafter"/>
</dbReference>
<keyword evidence="4" id="KW-0378">Hydrolase</keyword>
<evidence type="ECO:0000256" key="3">
    <source>
        <dbReference type="ARBA" id="ARBA00022723"/>
    </source>
</evidence>
<comment type="caution">
    <text evidence="7">The sequence shown here is derived from an EMBL/GenBank/DDBJ whole genome shotgun (WGS) entry which is preliminary data.</text>
</comment>
<keyword evidence="8" id="KW-1185">Reference proteome</keyword>
<evidence type="ECO:0000259" key="6">
    <source>
        <dbReference type="Pfam" id="PF03372"/>
    </source>
</evidence>
<dbReference type="Gene3D" id="3.60.10.10">
    <property type="entry name" value="Endonuclease/exonuclease/phosphatase"/>
    <property type="match status" value="1"/>
</dbReference>
<dbReference type="PANTHER" id="PTHR22748:SF19">
    <property type="entry name" value="ENDONUCLEASE_EXONUCLEASE_PHOSPHATASE DOMAIN-CONTAINING PROTEIN"/>
    <property type="match status" value="1"/>
</dbReference>
<evidence type="ECO:0000256" key="5">
    <source>
        <dbReference type="ARBA" id="ARBA00022842"/>
    </source>
</evidence>
<keyword evidence="5" id="KW-0460">Magnesium</keyword>
<dbReference type="Pfam" id="PF03372">
    <property type="entry name" value="Exo_endo_phos"/>
    <property type="match status" value="1"/>
</dbReference>
<dbReference type="InterPro" id="IPR036691">
    <property type="entry name" value="Endo/exonu/phosph_ase_sf"/>
</dbReference>
<keyword evidence="3" id="KW-0479">Metal-binding</keyword>
<evidence type="ECO:0000256" key="2">
    <source>
        <dbReference type="ARBA" id="ARBA00007092"/>
    </source>
</evidence>
<dbReference type="InterPro" id="IPR004808">
    <property type="entry name" value="AP_endonuc_1"/>
</dbReference>
<gene>
    <name evidence="7" type="ORF">PVAP13_9NG494314</name>
</gene>
<dbReference type="GO" id="GO:0005634">
    <property type="term" value="C:nucleus"/>
    <property type="evidence" value="ECO:0007669"/>
    <property type="project" value="TreeGrafter"/>
</dbReference>
<dbReference type="GO" id="GO:0006284">
    <property type="term" value="P:base-excision repair"/>
    <property type="evidence" value="ECO:0007669"/>
    <property type="project" value="TreeGrafter"/>
</dbReference>
<evidence type="ECO:0000256" key="4">
    <source>
        <dbReference type="ARBA" id="ARBA00022801"/>
    </source>
</evidence>
<feature type="domain" description="Endonuclease/exonuclease/phosphatase" evidence="6">
    <location>
        <begin position="11"/>
        <end position="166"/>
    </location>
</feature>
<dbReference type="GO" id="GO:0008311">
    <property type="term" value="F:double-stranded DNA 3'-5' DNA exonuclease activity"/>
    <property type="evidence" value="ECO:0007669"/>
    <property type="project" value="TreeGrafter"/>
</dbReference>
<evidence type="ECO:0000313" key="7">
    <source>
        <dbReference type="EMBL" id="KAG2539779.1"/>
    </source>
</evidence>
<evidence type="ECO:0000256" key="1">
    <source>
        <dbReference type="ARBA" id="ARBA00001946"/>
    </source>
</evidence>
<dbReference type="InterPro" id="IPR005135">
    <property type="entry name" value="Endo/exonuclease/phosphatase"/>
</dbReference>
<name>A0A8T0MW50_PANVG</name>